<dbReference type="Pfam" id="PF00593">
    <property type="entry name" value="TonB_dep_Rec_b-barrel"/>
    <property type="match status" value="1"/>
</dbReference>
<evidence type="ECO:0000256" key="5">
    <source>
        <dbReference type="ARBA" id="ARBA00022692"/>
    </source>
</evidence>
<accession>A0A5E6MJ01</accession>
<keyword evidence="9 12" id="KW-0798">TonB box</keyword>
<organism evidence="16 17">
    <name type="scientific">Methylacidimicrobium tartarophylax</name>
    <dbReference type="NCBI Taxonomy" id="1041768"/>
    <lineage>
        <taxon>Bacteria</taxon>
        <taxon>Pseudomonadati</taxon>
        <taxon>Verrucomicrobiota</taxon>
        <taxon>Methylacidimicrobium</taxon>
    </lineage>
</organism>
<keyword evidence="17" id="KW-1185">Reference proteome</keyword>
<keyword evidence="7" id="KW-0408">Iron</keyword>
<dbReference type="GO" id="GO:0015344">
    <property type="term" value="F:siderophore uptake transmembrane transporter activity"/>
    <property type="evidence" value="ECO:0007669"/>
    <property type="project" value="TreeGrafter"/>
</dbReference>
<evidence type="ECO:0000256" key="8">
    <source>
        <dbReference type="ARBA" id="ARBA00023065"/>
    </source>
</evidence>
<evidence type="ECO:0000313" key="17">
    <source>
        <dbReference type="Proteomes" id="UP000334923"/>
    </source>
</evidence>
<dbReference type="RefSeq" id="WP_246186498.1">
    <property type="nucleotide sequence ID" value="NZ_CABFVA020000022.1"/>
</dbReference>
<dbReference type="SUPFAM" id="SSF56935">
    <property type="entry name" value="Porins"/>
    <property type="match status" value="1"/>
</dbReference>
<evidence type="ECO:0000256" key="9">
    <source>
        <dbReference type="ARBA" id="ARBA00023077"/>
    </source>
</evidence>
<evidence type="ECO:0000256" key="4">
    <source>
        <dbReference type="ARBA" id="ARBA00022496"/>
    </source>
</evidence>
<evidence type="ECO:0000256" key="3">
    <source>
        <dbReference type="ARBA" id="ARBA00022452"/>
    </source>
</evidence>
<keyword evidence="11" id="KW-0998">Cell outer membrane</keyword>
<dbReference type="InterPro" id="IPR037066">
    <property type="entry name" value="Plug_dom_sf"/>
</dbReference>
<evidence type="ECO:0000256" key="2">
    <source>
        <dbReference type="ARBA" id="ARBA00022448"/>
    </source>
</evidence>
<evidence type="ECO:0000256" key="13">
    <source>
        <dbReference type="SAM" id="MobiDB-lite"/>
    </source>
</evidence>
<dbReference type="Gene3D" id="2.40.170.20">
    <property type="entry name" value="TonB-dependent receptor, beta-barrel domain"/>
    <property type="match status" value="1"/>
</dbReference>
<dbReference type="InterPro" id="IPR012910">
    <property type="entry name" value="Plug_dom"/>
</dbReference>
<feature type="region of interest" description="Disordered" evidence="13">
    <location>
        <begin position="25"/>
        <end position="62"/>
    </location>
</feature>
<feature type="domain" description="TonB-dependent receptor-like beta-barrel" evidence="14">
    <location>
        <begin position="440"/>
        <end position="797"/>
    </location>
</feature>
<dbReference type="EMBL" id="CABFVA020000022">
    <property type="protein sequence ID" value="VVM05472.1"/>
    <property type="molecule type" value="Genomic_DNA"/>
</dbReference>
<evidence type="ECO:0000256" key="6">
    <source>
        <dbReference type="ARBA" id="ARBA00022729"/>
    </source>
</evidence>
<keyword evidence="10 12" id="KW-0472">Membrane</keyword>
<keyword evidence="8" id="KW-0406">Ion transport</keyword>
<keyword evidence="5" id="KW-0812">Transmembrane</keyword>
<dbReference type="Proteomes" id="UP000334923">
    <property type="component" value="Unassembled WGS sequence"/>
</dbReference>
<evidence type="ECO:0000259" key="14">
    <source>
        <dbReference type="Pfam" id="PF00593"/>
    </source>
</evidence>
<evidence type="ECO:0000256" key="7">
    <source>
        <dbReference type="ARBA" id="ARBA00023004"/>
    </source>
</evidence>
<reference evidence="16 17" key="1">
    <citation type="submission" date="2019-09" db="EMBL/GenBank/DDBJ databases">
        <authorList>
            <person name="Cremers G."/>
        </authorList>
    </citation>
    <scope>NUCLEOTIDE SEQUENCE [LARGE SCALE GENOMIC DNA]</scope>
    <source>
        <strain evidence="16">4A</strain>
    </source>
</reference>
<evidence type="ECO:0000259" key="15">
    <source>
        <dbReference type="Pfam" id="PF07715"/>
    </source>
</evidence>
<dbReference type="PANTHER" id="PTHR32552">
    <property type="entry name" value="FERRICHROME IRON RECEPTOR-RELATED"/>
    <property type="match status" value="1"/>
</dbReference>
<protein>
    <submittedName>
        <fullName evidence="16">Uncharacterized protein</fullName>
    </submittedName>
</protein>
<name>A0A5E6MJ01_9BACT</name>
<evidence type="ECO:0000313" key="16">
    <source>
        <dbReference type="EMBL" id="VVM05472.1"/>
    </source>
</evidence>
<dbReference type="InterPro" id="IPR036942">
    <property type="entry name" value="Beta-barrel_TonB_sf"/>
</dbReference>
<gene>
    <name evidence="16" type="ORF">MAMT_00645</name>
</gene>
<dbReference type="PANTHER" id="PTHR32552:SF68">
    <property type="entry name" value="FERRICHROME OUTER MEMBRANE TRANSPORTER_PHAGE RECEPTOR"/>
    <property type="match status" value="1"/>
</dbReference>
<keyword evidence="3" id="KW-1134">Transmembrane beta strand</keyword>
<dbReference type="InterPro" id="IPR000531">
    <property type="entry name" value="Beta-barrel_TonB"/>
</dbReference>
<comment type="similarity">
    <text evidence="12">Belongs to the TonB-dependent receptor family.</text>
</comment>
<feature type="domain" description="TonB-dependent receptor plug" evidence="15">
    <location>
        <begin position="94"/>
        <end position="195"/>
    </location>
</feature>
<comment type="subcellular location">
    <subcellularLocation>
        <location evidence="1">Cell outer membrane</location>
        <topology evidence="1">Multi-pass membrane protein</topology>
    </subcellularLocation>
</comment>
<evidence type="ECO:0000256" key="12">
    <source>
        <dbReference type="RuleBase" id="RU003357"/>
    </source>
</evidence>
<dbReference type="Pfam" id="PF07715">
    <property type="entry name" value="Plug"/>
    <property type="match status" value="1"/>
</dbReference>
<proteinExistence type="inferred from homology"/>
<keyword evidence="6" id="KW-0732">Signal</keyword>
<dbReference type="AlphaFoldDB" id="A0A5E6MJ01"/>
<evidence type="ECO:0000256" key="1">
    <source>
        <dbReference type="ARBA" id="ARBA00004571"/>
    </source>
</evidence>
<dbReference type="Gene3D" id="2.170.130.10">
    <property type="entry name" value="TonB-dependent receptor, plug domain"/>
    <property type="match status" value="1"/>
</dbReference>
<dbReference type="GO" id="GO:0009279">
    <property type="term" value="C:cell outer membrane"/>
    <property type="evidence" value="ECO:0007669"/>
    <property type="project" value="UniProtKB-SubCell"/>
</dbReference>
<evidence type="ECO:0000256" key="11">
    <source>
        <dbReference type="ARBA" id="ARBA00023237"/>
    </source>
</evidence>
<evidence type="ECO:0000256" key="10">
    <source>
        <dbReference type="ARBA" id="ARBA00023136"/>
    </source>
</evidence>
<sequence>MIFLLLFAILPLLDKDWSAAQDLNGPEAQAASPDGLQSPGPVLSPGSPKPVDIASAPPSTAEASTVLPEVEVSGELPGPASTAINAYGTEMSILDTPREVTPISREQLDTVAPGNLMGYDDLAPLIPSLTTMAPAGDYSVEPFIRGLPGTVFRNGMLVGLESYGTSGPMPNFLAYENIDVVQGPVSAVFGAREMAAGYVNDVTKQPYFDRFRGDAQYSMGMYDQNRWNLDIGGPFARGKAAYRFDYSGQDSGSYYEGAYMHSQDFYLALSAHPSENYTIDSNFEFDTLGFNLPLGINRPDQALIDSGLYQSGNMIGWLGPNGTFHPGIGTSVPGQGYVVQWGPQVPISLRNNLANLAGSGNRNMYGVAQIIQTLKLSDDLRIVNNTMFEYFNMLQDPLANSNFSYTPGDWLIEHRLEAQAKTETPIGRLALFHELDGGIFFWFDSQTDYTETSRIADNFWNMTQPLTRSGLLPPITMAQAVRAGDIYLTDIPVPGVPGMTYNTDNFSTAQSQFFQVSPFVQDNIRLGEKWNLLLGARLQWYEIANSEPPGTPPALMLQSNYSILEPQANASLSYKPYPWMNAYFTYSYAQTAGMDVLGAFCPAFTSSYYHLTNIMYESGVKLNLLRDKLFLSAEGFYYSTFFPVTVLPGGFTPLTPADVLGAELAGTYQPNRNWTYNFGFDYLTGEEFWTQSAAQTGPTVIQNYSAATAARYNLPVDPYTTLPTGTYPFIGFPHEHGTAMATYKSDSGFGASLWLWIQSGMFLSYDYATRIPVDYTLNASLFYTTKRWEARVQIYNLTNNHYWFPTGTGFQGDRVYNYDKVLIGLPFWVMGTVRVFF</sequence>
<keyword evidence="4" id="KW-0410">Iron transport</keyword>
<dbReference type="InterPro" id="IPR039426">
    <property type="entry name" value="TonB-dep_rcpt-like"/>
</dbReference>
<keyword evidence="2" id="KW-0813">Transport</keyword>